<gene>
    <name evidence="6" type="ORF">LEL_07722</name>
</gene>
<evidence type="ECO:0000259" key="4">
    <source>
        <dbReference type="Pfam" id="PF00561"/>
    </source>
</evidence>
<accession>A0A168FXA5</accession>
<feature type="chain" id="PRO_5007896995" evidence="3">
    <location>
        <begin position="20"/>
        <end position="569"/>
    </location>
</feature>
<comment type="caution">
    <text evidence="6">The sequence shown here is derived from an EMBL/GenBank/DDBJ whole genome shotgun (WGS) entry which is preliminary data.</text>
</comment>
<dbReference type="PANTHER" id="PTHR43248">
    <property type="entry name" value="2-SUCCINYL-6-HYDROXY-2,4-CYCLOHEXADIENE-1-CARBOXYLATE SYNTHASE"/>
    <property type="match status" value="1"/>
</dbReference>
<dbReference type="InterPro" id="IPR029058">
    <property type="entry name" value="AB_hydrolase_fold"/>
</dbReference>
<dbReference type="SUPFAM" id="SSF53474">
    <property type="entry name" value="alpha/beta-Hydrolases"/>
    <property type="match status" value="1"/>
</dbReference>
<evidence type="ECO:0000256" key="1">
    <source>
        <dbReference type="ARBA" id="ARBA00010088"/>
    </source>
</evidence>
<reference evidence="6 7" key="1">
    <citation type="journal article" date="2016" name="Genome Biol. Evol.">
        <title>Divergent and convergent evolution of fungal pathogenicity.</title>
        <authorList>
            <person name="Shang Y."/>
            <person name="Xiao G."/>
            <person name="Zheng P."/>
            <person name="Cen K."/>
            <person name="Zhan S."/>
            <person name="Wang C."/>
        </authorList>
    </citation>
    <scope>NUCLEOTIDE SEQUENCE [LARGE SCALE GENOMIC DNA]</scope>
    <source>
        <strain evidence="6 7">RCEF 1005</strain>
    </source>
</reference>
<feature type="signal peptide" evidence="3">
    <location>
        <begin position="1"/>
        <end position="19"/>
    </location>
</feature>
<feature type="domain" description="AB hydrolase-1" evidence="4">
    <location>
        <begin position="109"/>
        <end position="237"/>
    </location>
</feature>
<evidence type="ECO:0000259" key="5">
    <source>
        <dbReference type="Pfam" id="PF08386"/>
    </source>
</evidence>
<evidence type="ECO:0000313" key="6">
    <source>
        <dbReference type="EMBL" id="OAA75734.1"/>
    </source>
</evidence>
<dbReference type="InterPro" id="IPR000073">
    <property type="entry name" value="AB_hydrolase_1"/>
</dbReference>
<evidence type="ECO:0000313" key="7">
    <source>
        <dbReference type="Proteomes" id="UP000076881"/>
    </source>
</evidence>
<evidence type="ECO:0000256" key="3">
    <source>
        <dbReference type="SAM" id="SignalP"/>
    </source>
</evidence>
<dbReference type="OrthoDB" id="425534at2759"/>
<dbReference type="Proteomes" id="UP000076881">
    <property type="component" value="Unassembled WGS sequence"/>
</dbReference>
<dbReference type="STRING" id="1081108.A0A168FXA5"/>
<keyword evidence="6" id="KW-0645">Protease</keyword>
<dbReference type="AlphaFoldDB" id="A0A168FXA5"/>
<dbReference type="Pfam" id="PF00561">
    <property type="entry name" value="Abhydrolase_1"/>
    <property type="match status" value="1"/>
</dbReference>
<proteinExistence type="inferred from homology"/>
<keyword evidence="7" id="KW-1185">Reference proteome</keyword>
<dbReference type="InterPro" id="IPR013595">
    <property type="entry name" value="Pept_S33_TAP-like_C"/>
</dbReference>
<dbReference type="Gene3D" id="3.40.50.1820">
    <property type="entry name" value="alpha/beta hydrolase"/>
    <property type="match status" value="1"/>
</dbReference>
<protein>
    <submittedName>
        <fullName evidence="6">Peptidase S33 tripeptidyl aminopeptidase-lik</fullName>
    </submittedName>
</protein>
<dbReference type="EMBL" id="AZHF01000005">
    <property type="protein sequence ID" value="OAA75734.1"/>
    <property type="molecule type" value="Genomic_DNA"/>
</dbReference>
<feature type="domain" description="Peptidase S33 tripeptidyl aminopeptidase-like C-terminal" evidence="5">
    <location>
        <begin position="416"/>
        <end position="506"/>
    </location>
</feature>
<dbReference type="GO" id="GO:0004177">
    <property type="term" value="F:aminopeptidase activity"/>
    <property type="evidence" value="ECO:0007669"/>
    <property type="project" value="UniProtKB-KW"/>
</dbReference>
<keyword evidence="6" id="KW-0031">Aminopeptidase</keyword>
<dbReference type="InterPro" id="IPR051601">
    <property type="entry name" value="Serine_prot/Carboxylest_S33"/>
</dbReference>
<keyword evidence="2" id="KW-0378">Hydrolase</keyword>
<sequence>MLFRPSLPYIAAFTAAATATVVQWGTCADNFGAPLPVDCGRLFVPLDYTAHDQGGGGGESLSLKLLRSPALRKPVKGSIMLNFGGPGATGRDSLAAVAPILHMFTGGNYNLIAFDPRGTGSTIPLACLDTDMEKLNMMLDFSLVPRAHERENLGRFWARGTILAEQCGRRPQENKTGALIGTAFTARDVVSVAEALGEDGLVRYWGFSYGTTLGATLVAMFPDKVDRVILDGVQNPHEYYHAYADLEEWSDSDEEFSHIFQHCVANPSRCALARDGVSAAALERSVWQLLERLKYHPVVVADYIIDRRVVSFLIVTSLYKYVSWPNLTKALDILIRDDYHHHQDDVDFLIRIFNLESEVPGKDLDAGIAAQLAMVGIHCGDRAARAGSLEALMPTLRRLARVSRVLDGMPGGINIPCAQWKFEPKERYGGDFQVAPRRPVLIVGNTWDGLTPLRSAHNVSSGFKGSVVLEVNGYGHASLGLPSACNLRHVRAYWQNGTVPEPGTVCEVDAPPFSNITWEDVLRDMDDDGEAAADDGGNLELRRRGTAVSLDKALEKFSEIGQKTLGWRI</sequence>
<organism evidence="6 7">
    <name type="scientific">Akanthomyces lecanii RCEF 1005</name>
    <dbReference type="NCBI Taxonomy" id="1081108"/>
    <lineage>
        <taxon>Eukaryota</taxon>
        <taxon>Fungi</taxon>
        <taxon>Dikarya</taxon>
        <taxon>Ascomycota</taxon>
        <taxon>Pezizomycotina</taxon>
        <taxon>Sordariomycetes</taxon>
        <taxon>Hypocreomycetidae</taxon>
        <taxon>Hypocreales</taxon>
        <taxon>Cordycipitaceae</taxon>
        <taxon>Akanthomyces</taxon>
        <taxon>Cordyceps confragosa</taxon>
    </lineage>
</organism>
<keyword evidence="3" id="KW-0732">Signal</keyword>
<comment type="similarity">
    <text evidence="1">Belongs to the peptidase S33 family.</text>
</comment>
<dbReference type="Pfam" id="PF08386">
    <property type="entry name" value="Abhydrolase_4"/>
    <property type="match status" value="1"/>
</dbReference>
<dbReference type="PANTHER" id="PTHR43248:SF25">
    <property type="entry name" value="AB HYDROLASE-1 DOMAIN-CONTAINING PROTEIN-RELATED"/>
    <property type="match status" value="1"/>
</dbReference>
<name>A0A168FXA5_CORDF</name>
<evidence type="ECO:0000256" key="2">
    <source>
        <dbReference type="ARBA" id="ARBA00022801"/>
    </source>
</evidence>